<name>A0ACC0J9Y4_CHOFU</name>
<accession>A0ACC0J9Y4</accession>
<organism evidence="1 2">
    <name type="scientific">Choristoneura fumiferana</name>
    <name type="common">Spruce budworm moth</name>
    <name type="synonym">Archips fumiferana</name>
    <dbReference type="NCBI Taxonomy" id="7141"/>
    <lineage>
        <taxon>Eukaryota</taxon>
        <taxon>Metazoa</taxon>
        <taxon>Ecdysozoa</taxon>
        <taxon>Arthropoda</taxon>
        <taxon>Hexapoda</taxon>
        <taxon>Insecta</taxon>
        <taxon>Pterygota</taxon>
        <taxon>Neoptera</taxon>
        <taxon>Endopterygota</taxon>
        <taxon>Lepidoptera</taxon>
        <taxon>Glossata</taxon>
        <taxon>Ditrysia</taxon>
        <taxon>Tortricoidea</taxon>
        <taxon>Tortricidae</taxon>
        <taxon>Tortricinae</taxon>
        <taxon>Choristoneura</taxon>
    </lineage>
</organism>
<comment type="caution">
    <text evidence="1">The sequence shown here is derived from an EMBL/GenBank/DDBJ whole genome shotgun (WGS) entry which is preliminary data.</text>
</comment>
<proteinExistence type="predicted"/>
<dbReference type="Proteomes" id="UP001064048">
    <property type="component" value="Chromosome 13"/>
</dbReference>
<evidence type="ECO:0000313" key="1">
    <source>
        <dbReference type="EMBL" id="KAI8420932.1"/>
    </source>
</evidence>
<gene>
    <name evidence="1" type="ORF">MSG28_008090</name>
</gene>
<reference evidence="1 2" key="1">
    <citation type="journal article" date="2022" name="Genome Biol. Evol.">
        <title>The Spruce Budworm Genome: Reconstructing the Evolutionary History of Antifreeze Proteins.</title>
        <authorList>
            <person name="Beliveau C."/>
            <person name="Gagne P."/>
            <person name="Picq S."/>
            <person name="Vernygora O."/>
            <person name="Keeling C.I."/>
            <person name="Pinkney K."/>
            <person name="Doucet D."/>
            <person name="Wen F."/>
            <person name="Johnston J.S."/>
            <person name="Maaroufi H."/>
            <person name="Boyle B."/>
            <person name="Laroche J."/>
            <person name="Dewar K."/>
            <person name="Juretic N."/>
            <person name="Blackburn G."/>
            <person name="Nisole A."/>
            <person name="Brunet B."/>
            <person name="Brandao M."/>
            <person name="Lumley L."/>
            <person name="Duan J."/>
            <person name="Quan G."/>
            <person name="Lucarotti C.J."/>
            <person name="Roe A.D."/>
            <person name="Sperling F.A.H."/>
            <person name="Levesque R.C."/>
            <person name="Cusson M."/>
        </authorList>
    </citation>
    <scope>NUCLEOTIDE SEQUENCE [LARGE SCALE GENOMIC DNA]</scope>
    <source>
        <strain evidence="1">Glfc:IPQL:Cfum</strain>
    </source>
</reference>
<sequence>MARTAKVQLWSCPVWNIYMHSLLQVVRSVKLTIQQIEKAQLTREGVSGTHVGVCPEPSEPPVDILHSQAQLKDGVARIYNKQIINNQFSKPCIDPPFKNSHCHQCNSLNAVNDSSMNATPLYNPPMWGIPPPHQVLLASAVSALANQAQPICNSPNIPIQNNLPNCFHIGHQAASQNQSYFQGFPKNKFNKYPTRWNQNSQRNFKNNSNNDLRDILSSRRKDQRIHQEEPVKIEKHENHGISYGNTSCQTSKLTADDLDSSDIDEEWLEGTPIAGPGWSNARDALFALQHSRWVLCSSNTNFSNYFNWTLFLLDDNEFSSQINIDGVSTFTIKRIKEYLNQEFNTLKADIHENITVTMNQNNGGNKKTVCQSTQDVTVYHAENRDDLSSMQHKEIEIQTEQIIPIKKTVDACIQTDFECLQSTKILQSLVSKNPKSPVVMQPLNTEVPKSPYLEEPLKIDQIVKMDTDVKSLDENKLESEVATKKIRLNRNKLSTDLSTVKKPQFRWRKQRIKPSITTSPSPKAGVVSNNQALSTKSPPSSLISISDLLPPENDNFSDVAKSIEFSDASIEKTPETINKVVEESSLDVISNSIDDDIIPKISKNAILNNYENEKIVMFEITSDIMGDYLSRGCDEWLSRFYQIMEEALSQILQQESCFIDPAMPPPWSVYEAIVCIKTKFKENSKIMFACNECGAFLLKISDSKGKIFADLNPSDFMCLYSYGVHLIEALQSQLNDSEDLQIAKDSLIKLLNDIKNPNLDVAQNVFMDTFLTEKLNTANISELVTGAGDDLVAADATNMSPTEKPKRTSCEPSPSTYNLRSSQRSNEQTEKELHEDDGIQNIDTGVSFFSSLRLQKTTSQTDIHSGTATVFSPQQSCLSNHSLAGGIDENAKENEEMEVNGPKIIRHFNFCPEIEEKLKSNHVTLLNGSNSFDAGCDDFSNDNYYGNELNFEENYHFNSNDKSDSNMLSESENQYVTKLDDICTQILKFVIDRTTYPVHTALANLHSFW</sequence>
<dbReference type="EMBL" id="CM046113">
    <property type="protein sequence ID" value="KAI8420932.1"/>
    <property type="molecule type" value="Genomic_DNA"/>
</dbReference>
<evidence type="ECO:0000313" key="2">
    <source>
        <dbReference type="Proteomes" id="UP001064048"/>
    </source>
</evidence>
<protein>
    <submittedName>
        <fullName evidence="1">Uncharacterized protein</fullName>
    </submittedName>
</protein>
<keyword evidence="2" id="KW-1185">Reference proteome</keyword>